<organism evidence="1 2">
    <name type="scientific">Amycolatopsis tucumanensis</name>
    <dbReference type="NCBI Taxonomy" id="401106"/>
    <lineage>
        <taxon>Bacteria</taxon>
        <taxon>Bacillati</taxon>
        <taxon>Actinomycetota</taxon>
        <taxon>Actinomycetes</taxon>
        <taxon>Pseudonocardiales</taxon>
        <taxon>Pseudonocardiaceae</taxon>
        <taxon>Amycolatopsis</taxon>
    </lineage>
</organism>
<name>A0ABP7HJR4_9PSEU</name>
<dbReference type="EMBL" id="BAABCM010000001">
    <property type="protein sequence ID" value="GAA3794682.1"/>
    <property type="molecule type" value="Genomic_DNA"/>
</dbReference>
<evidence type="ECO:0000313" key="1">
    <source>
        <dbReference type="EMBL" id="GAA3794682.1"/>
    </source>
</evidence>
<reference evidence="2" key="1">
    <citation type="journal article" date="2019" name="Int. J. Syst. Evol. Microbiol.">
        <title>The Global Catalogue of Microorganisms (GCM) 10K type strain sequencing project: providing services to taxonomists for standard genome sequencing and annotation.</title>
        <authorList>
            <consortium name="The Broad Institute Genomics Platform"/>
            <consortium name="The Broad Institute Genome Sequencing Center for Infectious Disease"/>
            <person name="Wu L."/>
            <person name="Ma J."/>
        </authorList>
    </citation>
    <scope>NUCLEOTIDE SEQUENCE [LARGE SCALE GENOMIC DNA]</scope>
    <source>
        <strain evidence="2">JCM 17017</strain>
    </source>
</reference>
<dbReference type="RefSeq" id="WP_237336527.1">
    <property type="nucleotide sequence ID" value="NZ_BAABCM010000001.1"/>
</dbReference>
<gene>
    <name evidence="1" type="ORF">GCM10022380_09530</name>
</gene>
<evidence type="ECO:0000313" key="2">
    <source>
        <dbReference type="Proteomes" id="UP001501624"/>
    </source>
</evidence>
<comment type="caution">
    <text evidence="1">The sequence shown here is derived from an EMBL/GenBank/DDBJ whole genome shotgun (WGS) entry which is preliminary data.</text>
</comment>
<proteinExistence type="predicted"/>
<dbReference type="Proteomes" id="UP001501624">
    <property type="component" value="Unassembled WGS sequence"/>
</dbReference>
<accession>A0ABP7HJR4</accession>
<sequence length="67" mass="7315">MMNTLIELQHLAAHRPSAIAPPDEVAAWYRDKALLHQHLALESREPAIAARERLLAGAALRRAAIAG</sequence>
<protein>
    <submittedName>
        <fullName evidence="1">Uncharacterized protein</fullName>
    </submittedName>
</protein>
<keyword evidence="2" id="KW-1185">Reference proteome</keyword>